<dbReference type="NCBIfam" id="TIGR02772">
    <property type="entry name" value="Ku_bact"/>
    <property type="match status" value="1"/>
</dbReference>
<feature type="compositionally biased region" description="Low complexity" evidence="4">
    <location>
        <begin position="310"/>
        <end position="321"/>
    </location>
</feature>
<dbReference type="InterPro" id="IPR016194">
    <property type="entry name" value="SPOC-like_C_dom_sf"/>
</dbReference>
<evidence type="ECO:0000256" key="3">
    <source>
        <dbReference type="HAMAP-Rule" id="MF_01875"/>
    </source>
</evidence>
<dbReference type="OrthoDB" id="9795084at2"/>
<dbReference type="Proteomes" id="UP000254569">
    <property type="component" value="Unassembled WGS sequence"/>
</dbReference>
<dbReference type="RefSeq" id="WP_064064889.1">
    <property type="nucleotide sequence ID" value="NZ_CP101467.1"/>
</dbReference>
<evidence type="ECO:0000256" key="4">
    <source>
        <dbReference type="SAM" id="MobiDB-lite"/>
    </source>
</evidence>
<proteinExistence type="inferred from homology"/>
<keyword evidence="7" id="KW-1185">Reference proteome</keyword>
<dbReference type="EMBL" id="UGVI01000001">
    <property type="protein sequence ID" value="SUE13891.1"/>
    <property type="molecule type" value="Genomic_DNA"/>
</dbReference>
<feature type="region of interest" description="Disordered" evidence="4">
    <location>
        <begin position="257"/>
        <end position="339"/>
    </location>
</feature>
<comment type="subunit">
    <text evidence="3">Homodimer. Interacts with LigD.</text>
</comment>
<keyword evidence="3" id="KW-0227">DNA damage</keyword>
<dbReference type="SMART" id="SM00559">
    <property type="entry name" value="Ku78"/>
    <property type="match status" value="1"/>
</dbReference>
<evidence type="ECO:0000313" key="7">
    <source>
        <dbReference type="Proteomes" id="UP000254569"/>
    </source>
</evidence>
<feature type="compositionally biased region" description="Basic residues" evidence="4">
    <location>
        <begin position="286"/>
        <end position="309"/>
    </location>
</feature>
<feature type="domain" description="Ku" evidence="5">
    <location>
        <begin position="52"/>
        <end position="180"/>
    </location>
</feature>
<dbReference type="Gene3D" id="2.40.290.10">
    <property type="match status" value="1"/>
</dbReference>
<organism evidence="6 7">
    <name type="scientific">Rhodococcus gordoniae</name>
    <dbReference type="NCBI Taxonomy" id="223392"/>
    <lineage>
        <taxon>Bacteria</taxon>
        <taxon>Bacillati</taxon>
        <taxon>Actinomycetota</taxon>
        <taxon>Actinomycetes</taxon>
        <taxon>Mycobacteriales</taxon>
        <taxon>Nocardiaceae</taxon>
        <taxon>Rhodococcus</taxon>
    </lineage>
</organism>
<dbReference type="PANTHER" id="PTHR41251:SF1">
    <property type="entry name" value="NON-HOMOLOGOUS END JOINING PROTEIN KU"/>
    <property type="match status" value="1"/>
</dbReference>
<evidence type="ECO:0000313" key="6">
    <source>
        <dbReference type="EMBL" id="SUE13891.1"/>
    </source>
</evidence>
<evidence type="ECO:0000256" key="2">
    <source>
        <dbReference type="ARBA" id="ARBA00023172"/>
    </source>
</evidence>
<reference evidence="6 7" key="1">
    <citation type="submission" date="2018-06" db="EMBL/GenBank/DDBJ databases">
        <authorList>
            <consortium name="Pathogen Informatics"/>
            <person name="Doyle S."/>
        </authorList>
    </citation>
    <scope>NUCLEOTIDE SEQUENCE [LARGE SCALE GENOMIC DNA]</scope>
    <source>
        <strain evidence="6 7">NCTC13296</strain>
    </source>
</reference>
<dbReference type="InterPro" id="IPR009187">
    <property type="entry name" value="Prok_Ku"/>
</dbReference>
<dbReference type="AlphaFoldDB" id="A0A379LV01"/>
<dbReference type="FunFam" id="2.40.290.10:FF:000004">
    <property type="entry name" value="Non-homologous end joining protein Ku"/>
    <property type="match status" value="1"/>
</dbReference>
<dbReference type="GO" id="GO:0003690">
    <property type="term" value="F:double-stranded DNA binding"/>
    <property type="evidence" value="ECO:0007669"/>
    <property type="project" value="UniProtKB-UniRule"/>
</dbReference>
<dbReference type="SUPFAM" id="SSF100939">
    <property type="entry name" value="SPOC domain-like"/>
    <property type="match status" value="1"/>
</dbReference>
<dbReference type="HAMAP" id="MF_01875">
    <property type="entry name" value="Prokaryotic_Ku"/>
    <property type="match status" value="1"/>
</dbReference>
<dbReference type="GO" id="GO:0006310">
    <property type="term" value="P:DNA recombination"/>
    <property type="evidence" value="ECO:0007669"/>
    <property type="project" value="UniProtKB-KW"/>
</dbReference>
<dbReference type="CDD" id="cd00789">
    <property type="entry name" value="KU_like"/>
    <property type="match status" value="1"/>
</dbReference>
<dbReference type="PIRSF" id="PIRSF006493">
    <property type="entry name" value="Prok_Ku"/>
    <property type="match status" value="1"/>
</dbReference>
<dbReference type="GO" id="GO:0006303">
    <property type="term" value="P:double-strand break repair via nonhomologous end joining"/>
    <property type="evidence" value="ECO:0007669"/>
    <property type="project" value="UniProtKB-UniRule"/>
</dbReference>
<dbReference type="InterPro" id="IPR006164">
    <property type="entry name" value="DNA_bd_Ku70/Ku80"/>
</dbReference>
<gene>
    <name evidence="3" type="primary">ku</name>
    <name evidence="6" type="ORF">NCTC13296_00720</name>
</gene>
<protein>
    <recommendedName>
        <fullName evidence="3">Non-homologous end joining protein Ku</fullName>
    </recommendedName>
</protein>
<name>A0A379LV01_9NOCA</name>
<keyword evidence="2 3" id="KW-0233">DNA recombination</keyword>
<keyword evidence="3" id="KW-0234">DNA repair</keyword>
<keyword evidence="1 3" id="KW-0238">DNA-binding</keyword>
<comment type="similarity">
    <text evidence="3">Belongs to the prokaryotic Ku family.</text>
</comment>
<dbReference type="Pfam" id="PF02735">
    <property type="entry name" value="Ku"/>
    <property type="match status" value="1"/>
</dbReference>
<dbReference type="PANTHER" id="PTHR41251">
    <property type="entry name" value="NON-HOMOLOGOUS END JOINING PROTEIN KU"/>
    <property type="match status" value="1"/>
</dbReference>
<accession>A0A379LV01</accession>
<evidence type="ECO:0000256" key="1">
    <source>
        <dbReference type="ARBA" id="ARBA00023125"/>
    </source>
</evidence>
<evidence type="ECO:0000259" key="5">
    <source>
        <dbReference type="SMART" id="SM00559"/>
    </source>
</evidence>
<comment type="function">
    <text evidence="3">With LigD forms a non-homologous end joining (NHEJ) DNA repair enzyme, which repairs dsDNA breaks with reduced fidelity. Binds linear dsDNA with 5'- and 3'- overhangs but not closed circular dsDNA nor ssDNA. Recruits and stimulates the ligase activity of LigD.</text>
</comment>
<sequence>MRSIWKGSLAFGLVNVPVKVYSATESHDITFHQVHAKDGGRIKYQRVCTECGEVVPYQEIDKAYDSEDGERVVLTDEDFEKLPAAEKHEIPVLQFVPTEQIDPILFEKSYYLEPDSSSPKAYGLLAATLEQSDRTALVHFTLRQRTRLAALRTRDGLLILQTLLWPDEVRAAEFESLDDIEKPKQRELAMAETLVESMSDDFDPTEFTDEYQVELRTLIDEALARGGEKVFQVAEPDTDEEDAEVLDLVAALQRSVDAAGKKVPSGSSSDGKKSSKDDEDDEGAKKKAPAKKTASKSTAKKSPAKKSTAKKTASTSTAARKSPAKKTAAKKTSGERKGA</sequence>